<evidence type="ECO:0000256" key="1">
    <source>
        <dbReference type="SAM" id="Phobius"/>
    </source>
</evidence>
<dbReference type="Proteomes" id="UP001430374">
    <property type="component" value="Unassembled WGS sequence"/>
</dbReference>
<keyword evidence="1" id="KW-0472">Membrane</keyword>
<protein>
    <recommendedName>
        <fullName evidence="4">Lipoprotein</fullName>
    </recommendedName>
</protein>
<comment type="caution">
    <text evidence="2">The sequence shown here is derived from an EMBL/GenBank/DDBJ whole genome shotgun (WGS) entry which is preliminary data.</text>
</comment>
<dbReference type="EMBL" id="JACSGT010000001">
    <property type="protein sequence ID" value="MCF2219775.1"/>
    <property type="molecule type" value="Genomic_DNA"/>
</dbReference>
<gene>
    <name evidence="2" type="ORF">H9Q08_10685</name>
</gene>
<accession>A0ABS9C5C4</accession>
<keyword evidence="3" id="KW-1185">Reference proteome</keyword>
<evidence type="ECO:0000313" key="2">
    <source>
        <dbReference type="EMBL" id="MCF2219775.1"/>
    </source>
</evidence>
<proteinExistence type="predicted"/>
<feature type="transmembrane region" description="Helical" evidence="1">
    <location>
        <begin position="6"/>
        <end position="25"/>
    </location>
</feature>
<keyword evidence="1" id="KW-0812">Transmembrane</keyword>
<keyword evidence="1" id="KW-1133">Transmembrane helix</keyword>
<reference evidence="2" key="1">
    <citation type="submission" date="2021-08" db="EMBL/GenBank/DDBJ databases">
        <title>Complete genome sequence of Chryseobacterium sp strain PS-8.</title>
        <authorList>
            <person name="Das S.K."/>
        </authorList>
    </citation>
    <scope>NUCLEOTIDE SEQUENCE</scope>
    <source>
        <strain evidence="2">PS-8</strain>
    </source>
</reference>
<evidence type="ECO:0008006" key="4">
    <source>
        <dbReference type="Google" id="ProtNLM"/>
    </source>
</evidence>
<sequence>MDNRPVWKTVLSVAVCLIAVIRLAITCSKSSRSSDYDNTFRNANALYEQNSYNAAGYRSVRDKSLSNDLLYEDYDSISKMNSSQKEAMSVRKVQKDTLVPITVNSKINIEAGSFVQKNYDDSLKIAIKFPDNTTLFMHSYISKEDMVENLKAIKKKKGIENVDIMMDEPDSKFISYTYKSSGKKYNGCALLAREQDLFTSLEFENDKISKKDLQKKAAEYILQVAK</sequence>
<name>A0ABS9C5C4_9FLAO</name>
<dbReference type="RefSeq" id="WP_235131335.1">
    <property type="nucleotide sequence ID" value="NZ_JACSGT010000001.1"/>
</dbReference>
<organism evidence="2 3">
    <name type="scientific">Chryseobacterium indicum</name>
    <dbReference type="NCBI Taxonomy" id="2766954"/>
    <lineage>
        <taxon>Bacteria</taxon>
        <taxon>Pseudomonadati</taxon>
        <taxon>Bacteroidota</taxon>
        <taxon>Flavobacteriia</taxon>
        <taxon>Flavobacteriales</taxon>
        <taxon>Weeksellaceae</taxon>
        <taxon>Chryseobacterium group</taxon>
        <taxon>Chryseobacterium</taxon>
    </lineage>
</organism>
<evidence type="ECO:0000313" key="3">
    <source>
        <dbReference type="Proteomes" id="UP001430374"/>
    </source>
</evidence>